<sequence length="250" mass="28016">MTTTPVSSSTAKGKEKEKKIVSCDVKQQYPFKGLTLPAWAFETIPHLRHQVTVKEEISSSRILRWLTIKNVKNPSNLFNPPDDAVVHPWLVPTENELQMSFLITLGLVETLYDHVVDRVKRELVGAITIKRERVDNQLVVLNEDMVDADVRDGVNIGVGVDVDVGDDISFGAGVGGQCVGATCCSRCSGFLCEKCKKYDDDSIMHLQTLSEAVNEFKYKRGVRVISSNKVRDPYTPQAKRRKKIFYQGNT</sequence>
<dbReference type="Proteomes" id="UP000011115">
    <property type="component" value="Unassembled WGS sequence"/>
</dbReference>
<accession>M1D9M6</accession>
<dbReference type="HOGENOM" id="CLU_097348_0_0_1"/>
<name>M1D9M6_SOLTU</name>
<protein>
    <submittedName>
        <fullName evidence="1">Uncharacterized protein</fullName>
    </submittedName>
</protein>
<dbReference type="AlphaFoldDB" id="M1D9M6"/>
<dbReference type="PaxDb" id="4113-PGSC0003DMT400085499"/>
<dbReference type="EnsemblPlants" id="PGSC0003DMT400085499">
    <property type="protein sequence ID" value="PGSC0003DMT400085499"/>
    <property type="gene ID" value="PGSC0003DMG400035070"/>
</dbReference>
<reference evidence="2" key="1">
    <citation type="journal article" date="2011" name="Nature">
        <title>Genome sequence and analysis of the tuber crop potato.</title>
        <authorList>
            <consortium name="The Potato Genome Sequencing Consortium"/>
        </authorList>
    </citation>
    <scope>NUCLEOTIDE SEQUENCE [LARGE SCALE GENOMIC DNA]</scope>
    <source>
        <strain evidence="2">cv. DM1-3 516 R44</strain>
    </source>
</reference>
<evidence type="ECO:0000313" key="2">
    <source>
        <dbReference type="Proteomes" id="UP000011115"/>
    </source>
</evidence>
<reference evidence="1" key="2">
    <citation type="submission" date="2015-06" db="UniProtKB">
        <authorList>
            <consortium name="EnsemblPlants"/>
        </authorList>
    </citation>
    <scope>IDENTIFICATION</scope>
    <source>
        <strain evidence="1">DM1-3 516 R44</strain>
    </source>
</reference>
<organism evidence="1 2">
    <name type="scientific">Solanum tuberosum</name>
    <name type="common">Potato</name>
    <dbReference type="NCBI Taxonomy" id="4113"/>
    <lineage>
        <taxon>Eukaryota</taxon>
        <taxon>Viridiplantae</taxon>
        <taxon>Streptophyta</taxon>
        <taxon>Embryophyta</taxon>
        <taxon>Tracheophyta</taxon>
        <taxon>Spermatophyta</taxon>
        <taxon>Magnoliopsida</taxon>
        <taxon>eudicotyledons</taxon>
        <taxon>Gunneridae</taxon>
        <taxon>Pentapetalae</taxon>
        <taxon>asterids</taxon>
        <taxon>lamiids</taxon>
        <taxon>Solanales</taxon>
        <taxon>Solanaceae</taxon>
        <taxon>Solanoideae</taxon>
        <taxon>Solaneae</taxon>
        <taxon>Solanum</taxon>
    </lineage>
</organism>
<keyword evidence="2" id="KW-1185">Reference proteome</keyword>
<dbReference type="Gramene" id="PGSC0003DMT400085499">
    <property type="protein sequence ID" value="PGSC0003DMT400085499"/>
    <property type="gene ID" value="PGSC0003DMG400035070"/>
</dbReference>
<proteinExistence type="predicted"/>
<dbReference type="InParanoid" id="M1D9M6"/>
<evidence type="ECO:0000313" key="1">
    <source>
        <dbReference type="EnsemblPlants" id="PGSC0003DMT400085499"/>
    </source>
</evidence>